<keyword evidence="1" id="KW-0472">Membrane</keyword>
<sequence>WLHCRGLHYVSYKKTLYFDGHECPNVVHYQQNTFLPAVTDYFMHPLILSYLILFTIKVVHWWGRTNDLKSVGHMTHLLLRLDSSTRYHHRNHVR</sequence>
<feature type="transmembrane region" description="Helical" evidence="1">
    <location>
        <begin position="41"/>
        <end position="59"/>
    </location>
</feature>
<accession>A0A2H3JE93</accession>
<keyword evidence="3" id="KW-1185">Reference proteome</keyword>
<dbReference type="Proteomes" id="UP000218811">
    <property type="component" value="Unassembled WGS sequence"/>
</dbReference>
<protein>
    <submittedName>
        <fullName evidence="2">Uncharacterized protein</fullName>
    </submittedName>
</protein>
<proteinExistence type="predicted"/>
<evidence type="ECO:0000313" key="3">
    <source>
        <dbReference type="Proteomes" id="UP000218811"/>
    </source>
</evidence>
<dbReference type="EMBL" id="KB468053">
    <property type="protein sequence ID" value="PCH40572.1"/>
    <property type="molecule type" value="Genomic_DNA"/>
</dbReference>
<reference evidence="2 3" key="1">
    <citation type="journal article" date="2012" name="Science">
        <title>The Paleozoic origin of enzymatic lignin decomposition reconstructed from 31 fungal genomes.</title>
        <authorList>
            <person name="Floudas D."/>
            <person name="Binder M."/>
            <person name="Riley R."/>
            <person name="Barry K."/>
            <person name="Blanchette R.A."/>
            <person name="Henrissat B."/>
            <person name="Martinez A.T."/>
            <person name="Otillar R."/>
            <person name="Spatafora J.W."/>
            <person name="Yadav J.S."/>
            <person name="Aerts A."/>
            <person name="Benoit I."/>
            <person name="Boyd A."/>
            <person name="Carlson A."/>
            <person name="Copeland A."/>
            <person name="Coutinho P.M."/>
            <person name="de Vries R.P."/>
            <person name="Ferreira P."/>
            <person name="Findley K."/>
            <person name="Foster B."/>
            <person name="Gaskell J."/>
            <person name="Glotzer D."/>
            <person name="Gorecki P."/>
            <person name="Heitman J."/>
            <person name="Hesse C."/>
            <person name="Hori C."/>
            <person name="Igarashi K."/>
            <person name="Jurgens J.A."/>
            <person name="Kallen N."/>
            <person name="Kersten P."/>
            <person name="Kohler A."/>
            <person name="Kuees U."/>
            <person name="Kumar T.K.A."/>
            <person name="Kuo A."/>
            <person name="LaButti K."/>
            <person name="Larrondo L.F."/>
            <person name="Lindquist E."/>
            <person name="Ling A."/>
            <person name="Lombard V."/>
            <person name="Lucas S."/>
            <person name="Lundell T."/>
            <person name="Martin R."/>
            <person name="McLaughlin D.J."/>
            <person name="Morgenstern I."/>
            <person name="Morin E."/>
            <person name="Murat C."/>
            <person name="Nagy L.G."/>
            <person name="Nolan M."/>
            <person name="Ohm R.A."/>
            <person name="Patyshakuliyeva A."/>
            <person name="Rokas A."/>
            <person name="Ruiz-Duenas F.J."/>
            <person name="Sabat G."/>
            <person name="Salamov A."/>
            <person name="Samejima M."/>
            <person name="Schmutz J."/>
            <person name="Slot J.C."/>
            <person name="St John F."/>
            <person name="Stenlid J."/>
            <person name="Sun H."/>
            <person name="Sun S."/>
            <person name="Syed K."/>
            <person name="Tsang A."/>
            <person name="Wiebenga A."/>
            <person name="Young D."/>
            <person name="Pisabarro A."/>
            <person name="Eastwood D.C."/>
            <person name="Martin F."/>
            <person name="Cullen D."/>
            <person name="Grigoriev I.V."/>
            <person name="Hibbett D.S."/>
        </authorList>
    </citation>
    <scope>NUCLEOTIDE SEQUENCE [LARGE SCALE GENOMIC DNA]</scope>
    <source>
        <strain evidence="2 3">MD-104</strain>
    </source>
</reference>
<name>A0A2H3JE93_WOLCO</name>
<dbReference type="OrthoDB" id="2379008at2759"/>
<dbReference type="AlphaFoldDB" id="A0A2H3JE93"/>
<feature type="non-terminal residue" evidence="2">
    <location>
        <position position="1"/>
    </location>
</feature>
<organism evidence="2 3">
    <name type="scientific">Wolfiporia cocos (strain MD-104)</name>
    <name type="common">Brown rot fungus</name>
    <dbReference type="NCBI Taxonomy" id="742152"/>
    <lineage>
        <taxon>Eukaryota</taxon>
        <taxon>Fungi</taxon>
        <taxon>Dikarya</taxon>
        <taxon>Basidiomycota</taxon>
        <taxon>Agaricomycotina</taxon>
        <taxon>Agaricomycetes</taxon>
        <taxon>Polyporales</taxon>
        <taxon>Phaeolaceae</taxon>
        <taxon>Wolfiporia</taxon>
    </lineage>
</organism>
<keyword evidence="1" id="KW-0812">Transmembrane</keyword>
<evidence type="ECO:0000313" key="2">
    <source>
        <dbReference type="EMBL" id="PCH40572.1"/>
    </source>
</evidence>
<keyword evidence="1" id="KW-1133">Transmembrane helix</keyword>
<evidence type="ECO:0000256" key="1">
    <source>
        <dbReference type="SAM" id="Phobius"/>
    </source>
</evidence>
<gene>
    <name evidence="2" type="ORF">WOLCODRAFT_67521</name>
</gene>